<feature type="region of interest" description="Disordered" evidence="1">
    <location>
        <begin position="18"/>
        <end position="164"/>
    </location>
</feature>
<feature type="compositionally biased region" description="Polar residues" evidence="1">
    <location>
        <begin position="89"/>
        <end position="99"/>
    </location>
</feature>
<sequence length="164" mass="17445">MHLHPQALAHAHTPYPHAYQHQQQQQHQEQQQQSQLRQQQSYATQSFRTNKRSRLMSLGFLDASADSGGSHNPGLHDGQDGHMADTSYEGPSNEASGVTPSPSSGPPSIAGSRWRETDHGGEAAAMSAFDAASTASSRVSGAIPPAGSMDRGDMGDDHTYGNAP</sequence>
<evidence type="ECO:0000313" key="2">
    <source>
        <dbReference type="EMBL" id="RKO96616.1"/>
    </source>
</evidence>
<organism evidence="2 3">
    <name type="scientific">Caulochytrium protostelioides</name>
    <dbReference type="NCBI Taxonomy" id="1555241"/>
    <lineage>
        <taxon>Eukaryota</taxon>
        <taxon>Fungi</taxon>
        <taxon>Fungi incertae sedis</taxon>
        <taxon>Chytridiomycota</taxon>
        <taxon>Chytridiomycota incertae sedis</taxon>
        <taxon>Chytridiomycetes</taxon>
        <taxon>Caulochytriales</taxon>
        <taxon>Caulochytriaceae</taxon>
        <taxon>Caulochytrium</taxon>
    </lineage>
</organism>
<feature type="compositionally biased region" description="Basic and acidic residues" evidence="1">
    <location>
        <begin position="150"/>
        <end position="164"/>
    </location>
</feature>
<name>A0A4P9WZ54_9FUNG</name>
<dbReference type="Proteomes" id="UP000268535">
    <property type="component" value="Unassembled WGS sequence"/>
</dbReference>
<evidence type="ECO:0000313" key="3">
    <source>
        <dbReference type="Proteomes" id="UP000268535"/>
    </source>
</evidence>
<evidence type="ECO:0000256" key="1">
    <source>
        <dbReference type="SAM" id="MobiDB-lite"/>
    </source>
</evidence>
<feature type="compositionally biased region" description="Low complexity" evidence="1">
    <location>
        <begin position="123"/>
        <end position="137"/>
    </location>
</feature>
<reference evidence="3" key="1">
    <citation type="journal article" date="2018" name="Nat. Microbiol.">
        <title>Leveraging single-cell genomics to expand the fungal tree of life.</title>
        <authorList>
            <person name="Ahrendt S.R."/>
            <person name="Quandt C.A."/>
            <person name="Ciobanu D."/>
            <person name="Clum A."/>
            <person name="Salamov A."/>
            <person name="Andreopoulos B."/>
            <person name="Cheng J.F."/>
            <person name="Woyke T."/>
            <person name="Pelin A."/>
            <person name="Henrissat B."/>
            <person name="Reynolds N.K."/>
            <person name="Benny G.L."/>
            <person name="Smith M.E."/>
            <person name="James T.Y."/>
            <person name="Grigoriev I.V."/>
        </authorList>
    </citation>
    <scope>NUCLEOTIDE SEQUENCE [LARGE SCALE GENOMIC DNA]</scope>
    <source>
        <strain evidence="3">ATCC 52028</strain>
    </source>
</reference>
<accession>A0A4P9WZ54</accession>
<proteinExistence type="predicted"/>
<dbReference type="EMBL" id="ML009772">
    <property type="protein sequence ID" value="RKO96616.1"/>
    <property type="molecule type" value="Genomic_DNA"/>
</dbReference>
<feature type="compositionally biased region" description="Low complexity" evidence="1">
    <location>
        <begin position="20"/>
        <end position="40"/>
    </location>
</feature>
<protein>
    <submittedName>
        <fullName evidence="2">Uncharacterized protein</fullName>
    </submittedName>
</protein>
<dbReference type="AlphaFoldDB" id="A0A4P9WZ54"/>
<gene>
    <name evidence="2" type="ORF">CAUPRSCDRAFT_11696</name>
</gene>